<dbReference type="Proteomes" id="UP000054558">
    <property type="component" value="Unassembled WGS sequence"/>
</dbReference>
<feature type="compositionally biased region" description="Pro residues" evidence="8">
    <location>
        <begin position="604"/>
        <end position="613"/>
    </location>
</feature>
<sequence>MMVSEGNPVFTPHPTPQPAPNGVRTAVNLVASPGPNMEARFARSLAQQEQRFKELCETRLFLDAETQQQAWSLFLKCEPFIAASAGVAGNSLEDTENLWRACALHTIKKLSRGLTAGFTLTQLLRASNINLVDFFNEFDYYLDHAGPRLAADFGAGVEKRLQVKELQEDFVKLTVLFGKYKKDFLELFSLEPSQGPSPAFSSPPRRGSSAAPPLSSSRPFRLGWLLFVVAKAEALPPFPDLVSYGNLLICILHVLLLHMPTPLRTAAFSDAVRFPVRGPGGVDVLGSLCATYQADRDTVQRLMAQVGAILAAHALPPARRAQNIGADDPAVDKTAGGYCCFPGLLEGGHLEGAIRALDKRYAEVLQRGGDVDERSFLDPSPAATLGTPAHLTPASKHRTLLDRPPICDPDPGPAIIARAERVLTSIFPTSAGSGADAGEGGDVLSVGSVLDGQWARVRRAESGKLYWRVLGAILAGEARVGRGGAAGALLGQDTFHRCLLALCSELVLASHKSTLMAFPAVLKPARVTAFDLIKVIEALVRAEESLPRELKRHLNSIEEKILESLAWDRGSSMYTSLYTLRKAQATPEAQAQVLEMERLHLLPGGPPPDPTPSGAPERAAREATPPANGAEPKTVEPGPRTAAAPGEPQNETGDKAEKGAEAGPGPGSQAAAAEVGFRKWTGGNGGGSGVGLMGSPQRTRGAGPGAVKRAETVIAMLTQKVLKLLAMRLRSLGERLGLKRGVGEAVYALLQHCLAAETHLFFLRHIDQLLLCAIYGVCKVCKVDVTFKDIIACYRKQPQYRPDTIRTVALKHNVPLPDAGTPPRPDTGDVIKLYNQVFVPRVKAALLRVAQETVPQPEAAPVEPAGTAAPGSPPRAPPASAPLPGSPFANLPAAAFSPKKVASGIYVSPLKGHRAGQYLAATPRSAVLVLGQSDDYQSPSQALARLSDQVNAAKPMRRLGQLNFDEGAGPAANGGGGSQKAPPLPRRPSADSGREDASGWSSGTSNGSPARPPKRHKAV</sequence>
<organism evidence="11 12">
    <name type="scientific">Klebsormidium nitens</name>
    <name type="common">Green alga</name>
    <name type="synonym">Ulothrix nitens</name>
    <dbReference type="NCBI Taxonomy" id="105231"/>
    <lineage>
        <taxon>Eukaryota</taxon>
        <taxon>Viridiplantae</taxon>
        <taxon>Streptophyta</taxon>
        <taxon>Klebsormidiophyceae</taxon>
        <taxon>Klebsormidiales</taxon>
        <taxon>Klebsormidiaceae</taxon>
        <taxon>Klebsormidium</taxon>
    </lineage>
</organism>
<evidence type="ECO:0000256" key="3">
    <source>
        <dbReference type="ARBA" id="ARBA00022491"/>
    </source>
</evidence>
<comment type="similarity">
    <text evidence="2">Belongs to the retinoblastoma protein (RB) family.</text>
</comment>
<feature type="domain" description="Retinoblastoma-associated protein A-box" evidence="10">
    <location>
        <begin position="392"/>
        <end position="577"/>
    </location>
</feature>
<dbReference type="Gene3D" id="1.10.472.10">
    <property type="entry name" value="Cyclin-like"/>
    <property type="match status" value="2"/>
</dbReference>
<keyword evidence="5" id="KW-0804">Transcription</keyword>
<feature type="region of interest" description="Disordered" evidence="8">
    <location>
        <begin position="194"/>
        <end position="215"/>
    </location>
</feature>
<keyword evidence="12" id="KW-1185">Reference proteome</keyword>
<feature type="compositionally biased region" description="Basic and acidic residues" evidence="8">
    <location>
        <begin position="988"/>
        <end position="997"/>
    </location>
</feature>
<dbReference type="InterPro" id="IPR024599">
    <property type="entry name" value="RB_N"/>
</dbReference>
<feature type="compositionally biased region" description="Low complexity" evidence="8">
    <location>
        <begin position="857"/>
        <end position="870"/>
    </location>
</feature>
<dbReference type="GO" id="GO:0005634">
    <property type="term" value="C:nucleus"/>
    <property type="evidence" value="ECO:0007669"/>
    <property type="project" value="UniProtKB-SubCell"/>
</dbReference>
<dbReference type="AlphaFoldDB" id="A0A0U9HTG2"/>
<evidence type="ECO:0000256" key="4">
    <source>
        <dbReference type="ARBA" id="ARBA00023015"/>
    </source>
</evidence>
<dbReference type="GO" id="GO:0000977">
    <property type="term" value="F:RNA polymerase II transcription regulatory region sequence-specific DNA binding"/>
    <property type="evidence" value="ECO:0000318"/>
    <property type="project" value="GO_Central"/>
</dbReference>
<evidence type="ECO:0000313" key="12">
    <source>
        <dbReference type="Proteomes" id="UP000054558"/>
    </source>
</evidence>
<dbReference type="SUPFAM" id="SSF47954">
    <property type="entry name" value="Cyclin-like"/>
    <property type="match status" value="2"/>
</dbReference>
<feature type="region of interest" description="Disordered" evidence="8">
    <location>
        <begin position="600"/>
        <end position="672"/>
    </location>
</feature>
<dbReference type="OrthoDB" id="844594at2759"/>
<evidence type="ECO:0000259" key="10">
    <source>
        <dbReference type="SMART" id="SM01368"/>
    </source>
</evidence>
<comment type="subcellular location">
    <subcellularLocation>
        <location evidence="1">Nucleus</location>
    </subcellularLocation>
</comment>
<dbReference type="EMBL" id="DF237251">
    <property type="protein sequence ID" value="GAQ86653.1"/>
    <property type="molecule type" value="Genomic_DNA"/>
</dbReference>
<dbReference type="STRING" id="105231.A0A0U9HTG2"/>
<dbReference type="GO" id="GO:0006357">
    <property type="term" value="P:regulation of transcription by RNA polymerase II"/>
    <property type="evidence" value="ECO:0007669"/>
    <property type="project" value="InterPro"/>
</dbReference>
<dbReference type="GO" id="GO:2000134">
    <property type="term" value="P:negative regulation of G1/S transition of mitotic cell cycle"/>
    <property type="evidence" value="ECO:0000318"/>
    <property type="project" value="GO_Central"/>
</dbReference>
<feature type="compositionally biased region" description="Low complexity" evidence="8">
    <location>
        <begin position="661"/>
        <end position="672"/>
    </location>
</feature>
<dbReference type="GO" id="GO:0005667">
    <property type="term" value="C:transcription regulator complex"/>
    <property type="evidence" value="ECO:0000318"/>
    <property type="project" value="GO_Central"/>
</dbReference>
<feature type="domain" description="Retinoblastoma-associated protein N-terminal" evidence="9">
    <location>
        <begin position="111"/>
        <end position="258"/>
    </location>
</feature>
<feature type="compositionally biased region" description="Low complexity" evidence="8">
    <location>
        <begin position="614"/>
        <end position="627"/>
    </location>
</feature>
<dbReference type="PANTHER" id="PTHR13742:SF17">
    <property type="entry name" value="RE32990P-RELATED"/>
    <property type="match status" value="1"/>
</dbReference>
<feature type="region of interest" description="Disordered" evidence="8">
    <location>
        <begin position="857"/>
        <end position="881"/>
    </location>
</feature>
<protein>
    <submittedName>
        <fullName evidence="11">Retinoblastoma-related protein</fullName>
    </submittedName>
</protein>
<evidence type="ECO:0000256" key="8">
    <source>
        <dbReference type="SAM" id="MobiDB-lite"/>
    </source>
</evidence>
<dbReference type="OMA" id="VYCQSTQ"/>
<dbReference type="SMART" id="SM01368">
    <property type="entry name" value="RB_A"/>
    <property type="match status" value="1"/>
</dbReference>
<evidence type="ECO:0000256" key="2">
    <source>
        <dbReference type="ARBA" id="ARBA00009475"/>
    </source>
</evidence>
<keyword evidence="3" id="KW-0678">Repressor</keyword>
<dbReference type="Pfam" id="PF01857">
    <property type="entry name" value="RB_B"/>
    <property type="match status" value="1"/>
</dbReference>
<gene>
    <name evidence="11" type="ORF">KFL_003020130</name>
</gene>
<evidence type="ECO:0000256" key="5">
    <source>
        <dbReference type="ARBA" id="ARBA00023163"/>
    </source>
</evidence>
<dbReference type="GO" id="GO:0030154">
    <property type="term" value="P:cell differentiation"/>
    <property type="evidence" value="ECO:0000318"/>
    <property type="project" value="GO_Central"/>
</dbReference>
<dbReference type="SMART" id="SM01367">
    <property type="entry name" value="DUF3452"/>
    <property type="match status" value="1"/>
</dbReference>
<dbReference type="GO" id="GO:0000785">
    <property type="term" value="C:chromatin"/>
    <property type="evidence" value="ECO:0000318"/>
    <property type="project" value="GO_Central"/>
</dbReference>
<keyword evidence="7" id="KW-0131">Cell cycle</keyword>
<keyword evidence="4" id="KW-0805">Transcription regulation</keyword>
<dbReference type="Pfam" id="PF01858">
    <property type="entry name" value="RB_A"/>
    <property type="match status" value="1"/>
</dbReference>
<accession>A0A0U9HTG2</accession>
<dbReference type="InterPro" id="IPR028309">
    <property type="entry name" value="RB_fam"/>
</dbReference>
<dbReference type="InterPro" id="IPR002719">
    <property type="entry name" value="RB_B"/>
</dbReference>
<dbReference type="PANTHER" id="PTHR13742">
    <property type="entry name" value="RETINOBLASTOMA-ASSOCIATED PROTEIN RB -RELATED"/>
    <property type="match status" value="1"/>
</dbReference>
<dbReference type="InterPro" id="IPR002720">
    <property type="entry name" value="RB_A"/>
</dbReference>
<feature type="compositionally biased region" description="Polar residues" evidence="8">
    <location>
        <begin position="999"/>
        <end position="1008"/>
    </location>
</feature>
<feature type="compositionally biased region" description="Pro residues" evidence="8">
    <location>
        <begin position="871"/>
        <end position="881"/>
    </location>
</feature>
<dbReference type="InterPro" id="IPR036915">
    <property type="entry name" value="Cyclin-like_sf"/>
</dbReference>
<evidence type="ECO:0000256" key="7">
    <source>
        <dbReference type="ARBA" id="ARBA00023306"/>
    </source>
</evidence>
<keyword evidence="6" id="KW-0539">Nucleus</keyword>
<evidence type="ECO:0000256" key="6">
    <source>
        <dbReference type="ARBA" id="ARBA00023242"/>
    </source>
</evidence>
<evidence type="ECO:0000259" key="9">
    <source>
        <dbReference type="SMART" id="SM01367"/>
    </source>
</evidence>
<feature type="compositionally biased region" description="Low complexity" evidence="8">
    <location>
        <begin position="196"/>
        <end position="215"/>
    </location>
</feature>
<evidence type="ECO:0000256" key="1">
    <source>
        <dbReference type="ARBA" id="ARBA00004123"/>
    </source>
</evidence>
<feature type="region of interest" description="Disordered" evidence="8">
    <location>
        <begin position="372"/>
        <end position="395"/>
    </location>
</feature>
<feature type="region of interest" description="Disordered" evidence="8">
    <location>
        <begin position="1"/>
        <end position="21"/>
    </location>
</feature>
<dbReference type="Pfam" id="PF11934">
    <property type="entry name" value="DUF3452"/>
    <property type="match status" value="1"/>
</dbReference>
<dbReference type="Gene3D" id="1.10.472.140">
    <property type="match status" value="1"/>
</dbReference>
<proteinExistence type="inferred from homology"/>
<reference evidence="11 12" key="1">
    <citation type="journal article" date="2014" name="Nat. Commun.">
        <title>Klebsormidium flaccidum genome reveals primary factors for plant terrestrial adaptation.</title>
        <authorList>
            <person name="Hori K."/>
            <person name="Maruyama F."/>
            <person name="Fujisawa T."/>
            <person name="Togashi T."/>
            <person name="Yamamoto N."/>
            <person name="Seo M."/>
            <person name="Sato S."/>
            <person name="Yamada T."/>
            <person name="Mori H."/>
            <person name="Tajima N."/>
            <person name="Moriyama T."/>
            <person name="Ikeuchi M."/>
            <person name="Watanabe M."/>
            <person name="Wada H."/>
            <person name="Kobayashi K."/>
            <person name="Saito M."/>
            <person name="Masuda T."/>
            <person name="Sasaki-Sekimoto Y."/>
            <person name="Mashiguchi K."/>
            <person name="Awai K."/>
            <person name="Shimojima M."/>
            <person name="Masuda S."/>
            <person name="Iwai M."/>
            <person name="Nobusawa T."/>
            <person name="Narise T."/>
            <person name="Kondo S."/>
            <person name="Saito H."/>
            <person name="Sato R."/>
            <person name="Murakawa M."/>
            <person name="Ihara Y."/>
            <person name="Oshima-Yamada Y."/>
            <person name="Ohtaka K."/>
            <person name="Satoh M."/>
            <person name="Sonobe K."/>
            <person name="Ishii M."/>
            <person name="Ohtani R."/>
            <person name="Kanamori-Sato M."/>
            <person name="Honoki R."/>
            <person name="Miyazaki D."/>
            <person name="Mochizuki H."/>
            <person name="Umetsu J."/>
            <person name="Higashi K."/>
            <person name="Shibata D."/>
            <person name="Kamiya Y."/>
            <person name="Sato N."/>
            <person name="Nakamura Y."/>
            <person name="Tabata S."/>
            <person name="Ida S."/>
            <person name="Kurokawa K."/>
            <person name="Ohta H."/>
        </authorList>
    </citation>
    <scope>NUCLEOTIDE SEQUENCE [LARGE SCALE GENOMIC DNA]</scope>
    <source>
        <strain evidence="11 12">NIES-2285</strain>
    </source>
</reference>
<feature type="region of interest" description="Disordered" evidence="8">
    <location>
        <begin position="962"/>
        <end position="1019"/>
    </location>
</feature>
<name>A0A0U9HTG2_KLENI</name>
<evidence type="ECO:0000313" key="11">
    <source>
        <dbReference type="EMBL" id="GAQ86653.1"/>
    </source>
</evidence>